<sequence length="54" mass="6551">MNPQYARLQSMFNRCDRERHQLAERNRQLEEELAKKQATIDELLRLDNMPCEDC</sequence>
<organism evidence="2 3">
    <name type="scientific">Edwardsiella phage eiAU-183</name>
    <dbReference type="NCBI Taxonomy" id="1391659"/>
    <lineage>
        <taxon>Viruses</taxon>
        <taxon>Duplodnaviria</taxon>
        <taxon>Heunggongvirae</taxon>
        <taxon>Uroviricota</taxon>
        <taxon>Caudoviricetes</taxon>
        <taxon>Eiauvirus</taxon>
        <taxon>Eiauvirus eiAU</taxon>
    </lineage>
</organism>
<keyword evidence="1" id="KW-0175">Coiled coil</keyword>
<evidence type="ECO:0000313" key="2">
    <source>
        <dbReference type="EMBL" id="AHG23504.1"/>
    </source>
</evidence>
<dbReference type="Proteomes" id="UP000019123">
    <property type="component" value="Segment"/>
</dbReference>
<protein>
    <submittedName>
        <fullName evidence="2">Uncharacterized protein</fullName>
    </submittedName>
</protein>
<feature type="coiled-coil region" evidence="1">
    <location>
        <begin position="12"/>
        <end position="46"/>
    </location>
</feature>
<reference evidence="2 3" key="1">
    <citation type="submission" date="2013-10" db="EMBL/GenBank/DDBJ databases">
        <title>Identification of broad host specificity determinant of Edwardsiella ictaluri specific bacteriophages.</title>
        <authorList>
            <person name="Hossain M.J."/>
            <person name="Carrias A."/>
            <person name="Terhune J.S."/>
            <person name="Liles M.R."/>
        </authorList>
    </citation>
    <scope>NUCLEOTIDE SEQUENCE [LARGE SCALE GENOMIC DNA]</scope>
</reference>
<name>W0LM28_9CAUD</name>
<dbReference type="GeneID" id="18503325"/>
<dbReference type="KEGG" id="vg:18503325"/>
<dbReference type="RefSeq" id="YP_009004681.1">
    <property type="nucleotide sequence ID" value="NC_023555.1"/>
</dbReference>
<proteinExistence type="predicted"/>
<accession>W0LM28</accession>
<gene>
    <name evidence="2" type="ORF">O197_34</name>
</gene>
<evidence type="ECO:0000313" key="3">
    <source>
        <dbReference type="Proteomes" id="UP000019123"/>
    </source>
</evidence>
<evidence type="ECO:0000256" key="1">
    <source>
        <dbReference type="SAM" id="Coils"/>
    </source>
</evidence>
<dbReference type="EMBL" id="KF772234">
    <property type="protein sequence ID" value="AHG23504.1"/>
    <property type="molecule type" value="Genomic_DNA"/>
</dbReference>